<dbReference type="EMBL" id="QNVV01000019">
    <property type="protein sequence ID" value="REC44634.1"/>
    <property type="molecule type" value="Genomic_DNA"/>
</dbReference>
<proteinExistence type="predicted"/>
<dbReference type="PROSITE" id="PS51257">
    <property type="entry name" value="PROKAR_LIPOPROTEIN"/>
    <property type="match status" value="1"/>
</dbReference>
<dbReference type="Proteomes" id="UP000256257">
    <property type="component" value="Unassembled WGS sequence"/>
</dbReference>
<gene>
    <name evidence="1" type="ORF">DRF67_17430</name>
</gene>
<reference evidence="1 2" key="1">
    <citation type="submission" date="2018-06" db="EMBL/GenBank/DDBJ databases">
        <title>Novel Chryseobacterium species.</title>
        <authorList>
            <person name="Newman J."/>
            <person name="Hugo C."/>
            <person name="Oosthuizen L."/>
            <person name="Charimba G."/>
        </authorList>
    </citation>
    <scope>NUCLEOTIDE SEQUENCE [LARGE SCALE GENOMIC DNA]</scope>
    <source>
        <strain evidence="1 2">7_F195</strain>
    </source>
</reference>
<sequence length="238" mass="27755">MKNSILFSVMLLGLLSCKKNPERAESGAHTNTDLPIENLNIQTTSFSEIDSTGVLIFPLQMGQNKREDGSYSYKKMPDNGYWNIIFLNSNTNEYHLLTEKKVLILNYDYKYNAPDGINISKKTEHIFYNIRSEDYNNDKLLNEIDPIYLYVSDRFGKNLRQISPEGYSLNSWKYIQASNKIVMTATKDSNQNKLFDDNDETLTFEATLDQSEAPQEVFQPELKEKLKKLYDRDWKRIK</sequence>
<keyword evidence="2" id="KW-1185">Reference proteome</keyword>
<dbReference type="RefSeq" id="WP_115929578.1">
    <property type="nucleotide sequence ID" value="NZ_QNVV01000019.1"/>
</dbReference>
<protein>
    <recommendedName>
        <fullName evidence="3">Lipoprotein</fullName>
    </recommendedName>
</protein>
<name>A0A3D9ATG7_9FLAO</name>
<dbReference type="AlphaFoldDB" id="A0A3D9ATG7"/>
<comment type="caution">
    <text evidence="1">The sequence shown here is derived from an EMBL/GenBank/DDBJ whole genome shotgun (WGS) entry which is preliminary data.</text>
</comment>
<dbReference type="OrthoDB" id="795272at2"/>
<evidence type="ECO:0000313" key="2">
    <source>
        <dbReference type="Proteomes" id="UP000256257"/>
    </source>
</evidence>
<accession>A0A3D9ATG7</accession>
<evidence type="ECO:0008006" key="3">
    <source>
        <dbReference type="Google" id="ProtNLM"/>
    </source>
</evidence>
<evidence type="ECO:0000313" key="1">
    <source>
        <dbReference type="EMBL" id="REC44634.1"/>
    </source>
</evidence>
<organism evidence="1 2">
    <name type="scientific">Chryseobacterium pennipullorum</name>
    <dbReference type="NCBI Taxonomy" id="2258963"/>
    <lineage>
        <taxon>Bacteria</taxon>
        <taxon>Pseudomonadati</taxon>
        <taxon>Bacteroidota</taxon>
        <taxon>Flavobacteriia</taxon>
        <taxon>Flavobacteriales</taxon>
        <taxon>Weeksellaceae</taxon>
        <taxon>Chryseobacterium group</taxon>
        <taxon>Chryseobacterium</taxon>
    </lineage>
</organism>